<evidence type="ECO:0000313" key="2">
    <source>
        <dbReference type="Proteomes" id="UP000315947"/>
    </source>
</evidence>
<proteinExistence type="predicted"/>
<name>A0ABX5WY83_9GAMM</name>
<gene>
    <name evidence="1" type="ORF">FM037_13385</name>
</gene>
<dbReference type="EMBL" id="CP041614">
    <property type="protein sequence ID" value="QDO84050.1"/>
    <property type="molecule type" value="Genomic_DNA"/>
</dbReference>
<evidence type="ECO:0000313" key="1">
    <source>
        <dbReference type="EMBL" id="QDO84050.1"/>
    </source>
</evidence>
<protein>
    <submittedName>
        <fullName evidence="1">Uncharacterized protein</fullName>
    </submittedName>
</protein>
<dbReference type="Proteomes" id="UP000315947">
    <property type="component" value="Chromosome"/>
</dbReference>
<dbReference type="RefSeq" id="WP_144046416.1">
    <property type="nucleotide sequence ID" value="NZ_CP041614.1"/>
</dbReference>
<organism evidence="1 2">
    <name type="scientific">Shewanella psychropiezotolerans</name>
    <dbReference type="NCBI Taxonomy" id="2593655"/>
    <lineage>
        <taxon>Bacteria</taxon>
        <taxon>Pseudomonadati</taxon>
        <taxon>Pseudomonadota</taxon>
        <taxon>Gammaproteobacteria</taxon>
        <taxon>Alteromonadales</taxon>
        <taxon>Shewanellaceae</taxon>
        <taxon>Shewanella</taxon>
    </lineage>
</organism>
<accession>A0ABX5WY83</accession>
<reference evidence="1 2" key="1">
    <citation type="submission" date="2019-07" db="EMBL/GenBank/DDBJ databases">
        <title>Shewanella sp. YLB-06 whole genomic sequence.</title>
        <authorList>
            <person name="Yu L."/>
        </authorList>
    </citation>
    <scope>NUCLEOTIDE SEQUENCE [LARGE SCALE GENOMIC DNA]</scope>
    <source>
        <strain evidence="1 2">YLB-06</strain>
    </source>
</reference>
<keyword evidence="2" id="KW-1185">Reference proteome</keyword>
<sequence>MNKAPKLQFPPDISVERQGKTYVIFRIGVGEICGVVLSETPLQPYLKVKLDSNKTIVASVAQKMSFSEDNCILVKSRLYFPQPRCQL</sequence>